<name>A0A380P1U1_WEIVI</name>
<proteinExistence type="predicted"/>
<reference evidence="1 2" key="1">
    <citation type="submission" date="2018-06" db="EMBL/GenBank/DDBJ databases">
        <authorList>
            <consortium name="Pathogen Informatics"/>
            <person name="Doyle S."/>
        </authorList>
    </citation>
    <scope>NUCLEOTIDE SEQUENCE [LARGE SCALE GENOMIC DNA]</scope>
    <source>
        <strain evidence="1 2">NCTC13645</strain>
    </source>
</reference>
<dbReference type="EMBL" id="UHIV01000004">
    <property type="protein sequence ID" value="SUP59159.1"/>
    <property type="molecule type" value="Genomic_DNA"/>
</dbReference>
<evidence type="ECO:0000313" key="1">
    <source>
        <dbReference type="EMBL" id="SUP59159.1"/>
    </source>
</evidence>
<organism evidence="1 2">
    <name type="scientific">Weissella viridescens</name>
    <name type="common">Lactobacillus viridescens</name>
    <dbReference type="NCBI Taxonomy" id="1629"/>
    <lineage>
        <taxon>Bacteria</taxon>
        <taxon>Bacillati</taxon>
        <taxon>Bacillota</taxon>
        <taxon>Bacilli</taxon>
        <taxon>Lactobacillales</taxon>
        <taxon>Lactobacillaceae</taxon>
        <taxon>Weissella</taxon>
    </lineage>
</organism>
<dbReference type="AlphaFoldDB" id="A0A380P1U1"/>
<sequence>MLKRIETDQHGQFVRIPEDYAPKSGTVLDVSQRADGAIVLKPVDEEVVVNAVRLAELFEDWEGIYQPSDDEWQADEGRINE</sequence>
<evidence type="ECO:0000313" key="2">
    <source>
        <dbReference type="Proteomes" id="UP000254621"/>
    </source>
</evidence>
<dbReference type="STRING" id="1629.IV50_GL000249"/>
<dbReference type="Proteomes" id="UP000254621">
    <property type="component" value="Unassembled WGS sequence"/>
</dbReference>
<gene>
    <name evidence="1" type="ORF">NCTC13645_01412</name>
</gene>
<protein>
    <submittedName>
        <fullName evidence="1">Uncharacterized protein</fullName>
    </submittedName>
</protein>
<accession>A0A380P1U1</accession>